<evidence type="ECO:0000313" key="1">
    <source>
        <dbReference type="EMBL" id="CAG8814336.1"/>
    </source>
</evidence>
<sequence>MPRPSKGRQQISVLPKKQGRYTSQRIMQVEMMDEEIPQMEVVEGEVMRESPIMQKEIAELS</sequence>
<proteinExistence type="predicted"/>
<accession>A0ACA9RW52</accession>
<evidence type="ECO:0000313" key="2">
    <source>
        <dbReference type="Proteomes" id="UP000789920"/>
    </source>
</evidence>
<feature type="non-terminal residue" evidence="1">
    <location>
        <position position="61"/>
    </location>
</feature>
<name>A0ACA9RW52_9GLOM</name>
<gene>
    <name evidence="1" type="ORF">RPERSI_LOCUS23964</name>
</gene>
<organism evidence="1 2">
    <name type="scientific">Racocetra persica</name>
    <dbReference type="NCBI Taxonomy" id="160502"/>
    <lineage>
        <taxon>Eukaryota</taxon>
        <taxon>Fungi</taxon>
        <taxon>Fungi incertae sedis</taxon>
        <taxon>Mucoromycota</taxon>
        <taxon>Glomeromycotina</taxon>
        <taxon>Glomeromycetes</taxon>
        <taxon>Diversisporales</taxon>
        <taxon>Gigasporaceae</taxon>
        <taxon>Racocetra</taxon>
    </lineage>
</organism>
<keyword evidence="2" id="KW-1185">Reference proteome</keyword>
<reference evidence="1" key="1">
    <citation type="submission" date="2021-06" db="EMBL/GenBank/DDBJ databases">
        <authorList>
            <person name="Kallberg Y."/>
            <person name="Tangrot J."/>
            <person name="Rosling A."/>
        </authorList>
    </citation>
    <scope>NUCLEOTIDE SEQUENCE</scope>
    <source>
        <strain evidence="1">MA461A</strain>
    </source>
</reference>
<comment type="caution">
    <text evidence="1">The sequence shown here is derived from an EMBL/GenBank/DDBJ whole genome shotgun (WGS) entry which is preliminary data.</text>
</comment>
<protein>
    <submittedName>
        <fullName evidence="1">35158_t:CDS:1</fullName>
    </submittedName>
</protein>
<dbReference type="EMBL" id="CAJVQC010076023">
    <property type="protein sequence ID" value="CAG8814336.1"/>
    <property type="molecule type" value="Genomic_DNA"/>
</dbReference>
<dbReference type="Proteomes" id="UP000789920">
    <property type="component" value="Unassembled WGS sequence"/>
</dbReference>